<dbReference type="PANTHER" id="PTHR30173">
    <property type="entry name" value="SIGMA 19 FACTOR"/>
    <property type="match status" value="1"/>
</dbReference>
<dbReference type="EMBL" id="JBHSFQ010000001">
    <property type="protein sequence ID" value="MFC4560468.1"/>
    <property type="molecule type" value="Genomic_DNA"/>
</dbReference>
<protein>
    <submittedName>
        <fullName evidence="8">RNA polymerase sigma-70 factor</fullName>
    </submittedName>
</protein>
<comment type="subunit">
    <text evidence="2">Interacts transiently with the RNA polymerase catalytic core formed by RpoA, RpoB, RpoC and RpoZ (2 alpha, 1 beta, 1 beta' and 1 omega subunit) to form the RNA polymerase holoenzyme that can initiate transcription.</text>
</comment>
<dbReference type="InterPro" id="IPR007627">
    <property type="entry name" value="RNA_pol_sigma70_r2"/>
</dbReference>
<feature type="domain" description="RNA polymerase sigma-70 region 2" evidence="6">
    <location>
        <begin position="21"/>
        <end position="84"/>
    </location>
</feature>
<dbReference type="InterPro" id="IPR014303">
    <property type="entry name" value="RNA_pol_sigma-70_ECF"/>
</dbReference>
<sequence>MGTLGAAGAAEHGGDGGAAVFERNRGLLFSVAYDMLGSVADAEDCVQDTWIRWARDDRSGVADPKSYLVRIVVNVTLNRMRGTRSRRETYVGPWLPEPLVTAPDVADRVELADTVSFAMLVVLETLAPVERAVFVLREVFGLPHAEIAEAVGRTEAAVRQVAHRARERVHARRPRFPADAAEHRRLTEGFLAACADGDVDRLTAMLADDVEVVTDGGGRTRAALRPLSGAAKSARFLAAVSTHYTGFRAEMTGVNGVPGIAMFDADAMPMAVAVLEARDGLITRVLVVRNPGKLQHLGPDTGRSPAQ</sequence>
<dbReference type="InterPro" id="IPR032710">
    <property type="entry name" value="NTF2-like_dom_sf"/>
</dbReference>
<keyword evidence="4" id="KW-0731">Sigma factor</keyword>
<dbReference type="InterPro" id="IPR013324">
    <property type="entry name" value="RNA_pol_sigma_r3/r4-like"/>
</dbReference>
<evidence type="ECO:0000256" key="4">
    <source>
        <dbReference type="ARBA" id="ARBA00023082"/>
    </source>
</evidence>
<evidence type="ECO:0000313" key="9">
    <source>
        <dbReference type="Proteomes" id="UP001595923"/>
    </source>
</evidence>
<dbReference type="InterPro" id="IPR013249">
    <property type="entry name" value="RNA_pol_sigma70_r4_t2"/>
</dbReference>
<evidence type="ECO:0000256" key="3">
    <source>
        <dbReference type="ARBA" id="ARBA00023015"/>
    </source>
</evidence>
<evidence type="ECO:0000259" key="6">
    <source>
        <dbReference type="Pfam" id="PF04542"/>
    </source>
</evidence>
<accession>A0ABV9DQW6</accession>
<dbReference type="InterPro" id="IPR052704">
    <property type="entry name" value="ECF_Sigma-70_Domain"/>
</dbReference>
<evidence type="ECO:0000256" key="5">
    <source>
        <dbReference type="ARBA" id="ARBA00023163"/>
    </source>
</evidence>
<comment type="caution">
    <text evidence="8">The sequence shown here is derived from an EMBL/GenBank/DDBJ whole genome shotgun (WGS) entry which is preliminary data.</text>
</comment>
<dbReference type="PANTHER" id="PTHR30173:SF36">
    <property type="entry name" value="ECF RNA POLYMERASE SIGMA FACTOR SIGJ"/>
    <property type="match status" value="1"/>
</dbReference>
<dbReference type="InterPro" id="IPR014284">
    <property type="entry name" value="RNA_pol_sigma-70_dom"/>
</dbReference>
<proteinExistence type="inferred from homology"/>
<feature type="domain" description="RNA polymerase sigma factor 70 region 4 type 2" evidence="7">
    <location>
        <begin position="119"/>
        <end position="168"/>
    </location>
</feature>
<dbReference type="Gene3D" id="1.10.1740.10">
    <property type="match status" value="1"/>
</dbReference>
<keyword evidence="3" id="KW-0805">Transcription regulation</keyword>
<dbReference type="InterPro" id="IPR036388">
    <property type="entry name" value="WH-like_DNA-bd_sf"/>
</dbReference>
<dbReference type="Pfam" id="PF08281">
    <property type="entry name" value="Sigma70_r4_2"/>
    <property type="match status" value="1"/>
</dbReference>
<evidence type="ECO:0000259" key="7">
    <source>
        <dbReference type="Pfam" id="PF08281"/>
    </source>
</evidence>
<evidence type="ECO:0000256" key="1">
    <source>
        <dbReference type="ARBA" id="ARBA00010641"/>
    </source>
</evidence>
<dbReference type="SUPFAM" id="SSF88946">
    <property type="entry name" value="Sigma2 domain of RNA polymerase sigma factors"/>
    <property type="match status" value="1"/>
</dbReference>
<name>A0ABV9DQW6_9ACTN</name>
<dbReference type="NCBIfam" id="TIGR02937">
    <property type="entry name" value="sigma70-ECF"/>
    <property type="match status" value="1"/>
</dbReference>
<reference evidence="9" key="1">
    <citation type="journal article" date="2019" name="Int. J. Syst. Evol. Microbiol.">
        <title>The Global Catalogue of Microorganisms (GCM) 10K type strain sequencing project: providing services to taxonomists for standard genome sequencing and annotation.</title>
        <authorList>
            <consortium name="The Broad Institute Genomics Platform"/>
            <consortium name="The Broad Institute Genome Sequencing Center for Infectious Disease"/>
            <person name="Wu L."/>
            <person name="Ma J."/>
        </authorList>
    </citation>
    <scope>NUCLEOTIDE SEQUENCE [LARGE SCALE GENOMIC DNA]</scope>
    <source>
        <strain evidence="9">XZYJ18</strain>
    </source>
</reference>
<comment type="similarity">
    <text evidence="1">Belongs to the sigma-70 factor family. ECF subfamily.</text>
</comment>
<dbReference type="NCBIfam" id="NF007214">
    <property type="entry name" value="PRK09636.1"/>
    <property type="match status" value="1"/>
</dbReference>
<evidence type="ECO:0000313" key="8">
    <source>
        <dbReference type="EMBL" id="MFC4560468.1"/>
    </source>
</evidence>
<dbReference type="RefSeq" id="WP_378570616.1">
    <property type="nucleotide sequence ID" value="NZ_JBHSFQ010000001.1"/>
</dbReference>
<dbReference type="Gene3D" id="1.10.10.10">
    <property type="entry name" value="Winged helix-like DNA-binding domain superfamily/Winged helix DNA-binding domain"/>
    <property type="match status" value="1"/>
</dbReference>
<dbReference type="CDD" id="cd06171">
    <property type="entry name" value="Sigma70_r4"/>
    <property type="match status" value="1"/>
</dbReference>
<evidence type="ECO:0000256" key="2">
    <source>
        <dbReference type="ARBA" id="ARBA00011344"/>
    </source>
</evidence>
<keyword evidence="9" id="KW-1185">Reference proteome</keyword>
<organism evidence="8 9">
    <name type="scientific">Nocardiopsis mangrovi</name>
    <dbReference type="NCBI Taxonomy" id="1179818"/>
    <lineage>
        <taxon>Bacteria</taxon>
        <taxon>Bacillati</taxon>
        <taxon>Actinomycetota</taxon>
        <taxon>Actinomycetes</taxon>
        <taxon>Streptosporangiales</taxon>
        <taxon>Nocardiopsidaceae</taxon>
        <taxon>Nocardiopsis</taxon>
    </lineage>
</organism>
<dbReference type="Pfam" id="PF04542">
    <property type="entry name" value="Sigma70_r2"/>
    <property type="match status" value="1"/>
</dbReference>
<dbReference type="InterPro" id="IPR013325">
    <property type="entry name" value="RNA_pol_sigma_r2"/>
</dbReference>
<dbReference type="NCBIfam" id="TIGR02957">
    <property type="entry name" value="SigX4"/>
    <property type="match status" value="1"/>
</dbReference>
<dbReference type="SUPFAM" id="SSF88659">
    <property type="entry name" value="Sigma3 and sigma4 domains of RNA polymerase sigma factors"/>
    <property type="match status" value="1"/>
</dbReference>
<keyword evidence="5" id="KW-0804">Transcription</keyword>
<dbReference type="Gene3D" id="3.10.450.50">
    <property type="match status" value="1"/>
</dbReference>
<dbReference type="Proteomes" id="UP001595923">
    <property type="component" value="Unassembled WGS sequence"/>
</dbReference>
<gene>
    <name evidence="8" type="ORF">ACFO4E_01225</name>
</gene>
<dbReference type="SUPFAM" id="SSF54427">
    <property type="entry name" value="NTF2-like"/>
    <property type="match status" value="1"/>
</dbReference>